<name>A0ABV3M4C0_9ACTN</name>
<keyword evidence="8" id="KW-1185">Reference proteome</keyword>
<evidence type="ECO:0000313" key="7">
    <source>
        <dbReference type="EMBL" id="MEW2366539.1"/>
    </source>
</evidence>
<dbReference type="Proteomes" id="UP001553843">
    <property type="component" value="Unassembled WGS sequence"/>
</dbReference>
<dbReference type="Gene3D" id="1.10.510.10">
    <property type="entry name" value="Transferase(Phosphotransferase) domain 1"/>
    <property type="match status" value="1"/>
</dbReference>
<keyword evidence="2" id="KW-0547">Nucleotide-binding</keyword>
<dbReference type="InterPro" id="IPR011009">
    <property type="entry name" value="Kinase-like_dom_sf"/>
</dbReference>
<reference evidence="7 8" key="1">
    <citation type="submission" date="2024-06" db="EMBL/GenBank/DDBJ databases">
        <title>The Natural Products Discovery Center: Release of the First 8490 Sequenced Strains for Exploring Actinobacteria Biosynthetic Diversity.</title>
        <authorList>
            <person name="Kalkreuter E."/>
            <person name="Kautsar S.A."/>
            <person name="Yang D."/>
            <person name="Bader C.D."/>
            <person name="Teijaro C.N."/>
            <person name="Fluegel L."/>
            <person name="Davis C.M."/>
            <person name="Simpson J.R."/>
            <person name="Lauterbach L."/>
            <person name="Steele A.D."/>
            <person name="Gui C."/>
            <person name="Meng S."/>
            <person name="Li G."/>
            <person name="Viehrig K."/>
            <person name="Ye F."/>
            <person name="Su P."/>
            <person name="Kiefer A.F."/>
            <person name="Nichols A."/>
            <person name="Cepeda A.J."/>
            <person name="Yan W."/>
            <person name="Fan B."/>
            <person name="Jiang Y."/>
            <person name="Adhikari A."/>
            <person name="Zheng C.-J."/>
            <person name="Schuster L."/>
            <person name="Cowan T.M."/>
            <person name="Smanski M.J."/>
            <person name="Chevrette M.G."/>
            <person name="De Carvalho L.P.S."/>
            <person name="Shen B."/>
        </authorList>
    </citation>
    <scope>NUCLEOTIDE SEQUENCE [LARGE SCALE GENOMIC DNA]</scope>
    <source>
        <strain evidence="7 8">NPDC047833</strain>
    </source>
</reference>
<dbReference type="PANTHER" id="PTHR43289">
    <property type="entry name" value="MITOGEN-ACTIVATED PROTEIN KINASE KINASE KINASE 20-RELATED"/>
    <property type="match status" value="1"/>
</dbReference>
<comment type="caution">
    <text evidence="7">The sequence shown here is derived from an EMBL/GenBank/DDBJ whole genome shotgun (WGS) entry which is preliminary data.</text>
</comment>
<dbReference type="EC" id="2.7.11.1" evidence="7"/>
<protein>
    <submittedName>
        <fullName evidence="7">Serine/threonine-protein kinase</fullName>
        <ecNumber evidence="7">2.7.11.1</ecNumber>
    </submittedName>
</protein>
<accession>A0ABV3M4C0</accession>
<sequence length="337" mass="34732">MDVGGYRIVSLLAESRLGRVHLARSASGRPVAVRTVPARLAADQAFRERFRREAAAGRAVTGRYAAAVLDAGPDAEEPWVAIEFCAGPGLPEAVATHGPLDDAELGALGAALAEALAGVHAAGVPHRDVKPSNVVVTRDGPKLLGFGVAKPVSAESLAADGRALGSPGFVAPELLAGDVRPGPAADVFALGAVLAVAATGRGPFGSGRGPEVLSRTLHEEPDLLGVPGAAWPWFIGRCLTRDPAQRPSVAETLAWCAGRAVTPPWWETEPVADLIRVQEEEVTELLAWAAEGAEATDTGDPYAAAAGLGILGALGTAQREQPTVSAAAPRDPRIPWR</sequence>
<feature type="domain" description="Protein kinase" evidence="6">
    <location>
        <begin position="6"/>
        <end position="266"/>
    </location>
</feature>
<evidence type="ECO:0000313" key="8">
    <source>
        <dbReference type="Proteomes" id="UP001553843"/>
    </source>
</evidence>
<dbReference type="Pfam" id="PF00069">
    <property type="entry name" value="Pkinase"/>
    <property type="match status" value="1"/>
</dbReference>
<evidence type="ECO:0000259" key="6">
    <source>
        <dbReference type="PROSITE" id="PS50011"/>
    </source>
</evidence>
<keyword evidence="4" id="KW-0067">ATP-binding</keyword>
<dbReference type="GO" id="GO:0004674">
    <property type="term" value="F:protein serine/threonine kinase activity"/>
    <property type="evidence" value="ECO:0007669"/>
    <property type="project" value="UniProtKB-EC"/>
</dbReference>
<evidence type="ECO:0000256" key="3">
    <source>
        <dbReference type="ARBA" id="ARBA00022777"/>
    </source>
</evidence>
<proteinExistence type="predicted"/>
<feature type="region of interest" description="Disordered" evidence="5">
    <location>
        <begin position="318"/>
        <end position="337"/>
    </location>
</feature>
<evidence type="ECO:0000256" key="4">
    <source>
        <dbReference type="ARBA" id="ARBA00022840"/>
    </source>
</evidence>
<dbReference type="CDD" id="cd14014">
    <property type="entry name" value="STKc_PknB_like"/>
    <property type="match status" value="1"/>
</dbReference>
<evidence type="ECO:0000256" key="1">
    <source>
        <dbReference type="ARBA" id="ARBA00022679"/>
    </source>
</evidence>
<dbReference type="Gene3D" id="3.30.200.20">
    <property type="entry name" value="Phosphorylase Kinase, domain 1"/>
    <property type="match status" value="1"/>
</dbReference>
<gene>
    <name evidence="7" type="ORF">AB0887_31900</name>
</gene>
<evidence type="ECO:0000256" key="5">
    <source>
        <dbReference type="SAM" id="MobiDB-lite"/>
    </source>
</evidence>
<dbReference type="SUPFAM" id="SSF56112">
    <property type="entry name" value="Protein kinase-like (PK-like)"/>
    <property type="match status" value="1"/>
</dbReference>
<dbReference type="RefSeq" id="WP_359774398.1">
    <property type="nucleotide sequence ID" value="NZ_JBEYRR010000002.1"/>
</dbReference>
<dbReference type="PROSITE" id="PS00108">
    <property type="entry name" value="PROTEIN_KINASE_ST"/>
    <property type="match status" value="1"/>
</dbReference>
<dbReference type="InterPro" id="IPR008271">
    <property type="entry name" value="Ser/Thr_kinase_AS"/>
</dbReference>
<organism evidence="7 8">
    <name type="scientific">Streptomyces huasconensis</name>
    <dbReference type="NCBI Taxonomy" id="1854574"/>
    <lineage>
        <taxon>Bacteria</taxon>
        <taxon>Bacillati</taxon>
        <taxon>Actinomycetota</taxon>
        <taxon>Actinomycetes</taxon>
        <taxon>Kitasatosporales</taxon>
        <taxon>Streptomycetaceae</taxon>
        <taxon>Streptomyces</taxon>
    </lineage>
</organism>
<evidence type="ECO:0000256" key="2">
    <source>
        <dbReference type="ARBA" id="ARBA00022741"/>
    </source>
</evidence>
<dbReference type="InterPro" id="IPR000719">
    <property type="entry name" value="Prot_kinase_dom"/>
</dbReference>
<dbReference type="PANTHER" id="PTHR43289:SF34">
    <property type="entry name" value="SERINE_THREONINE-PROTEIN KINASE YBDM-RELATED"/>
    <property type="match status" value="1"/>
</dbReference>
<dbReference type="SMART" id="SM00220">
    <property type="entry name" value="S_TKc"/>
    <property type="match status" value="1"/>
</dbReference>
<keyword evidence="1 7" id="KW-0808">Transferase</keyword>
<dbReference type="PROSITE" id="PS50011">
    <property type="entry name" value="PROTEIN_KINASE_DOM"/>
    <property type="match status" value="1"/>
</dbReference>
<dbReference type="EMBL" id="JBEYRS010000017">
    <property type="protein sequence ID" value="MEW2366539.1"/>
    <property type="molecule type" value="Genomic_DNA"/>
</dbReference>
<keyword evidence="3 7" id="KW-0418">Kinase</keyword>